<evidence type="ECO:0000259" key="15">
    <source>
        <dbReference type="Pfam" id="PF00438"/>
    </source>
</evidence>
<name>Q73EG7_BACC1</name>
<dbReference type="AlphaFoldDB" id="Q73EG7"/>
<dbReference type="EMBL" id="AE017194">
    <property type="protein sequence ID" value="AAS39327.1"/>
    <property type="molecule type" value="Genomic_DNA"/>
</dbReference>
<dbReference type="PROSITE" id="PS00376">
    <property type="entry name" value="ADOMET_SYNTHASE_1"/>
    <property type="match status" value="1"/>
</dbReference>
<dbReference type="KEGG" id="bca:BCE_0391"/>
<feature type="domain" description="S-adenosylmethionine synthetase N-terminal" evidence="15">
    <location>
        <begin position="49"/>
        <end position="126"/>
    </location>
</feature>
<dbReference type="InterPro" id="IPR022631">
    <property type="entry name" value="ADOMET_SYNTHASE_CS"/>
</dbReference>
<dbReference type="PANTHER" id="PTHR11964">
    <property type="entry name" value="S-ADENOSYLMETHIONINE SYNTHETASE"/>
    <property type="match status" value="1"/>
</dbReference>
<keyword evidence="12" id="KW-0630">Potassium</keyword>
<evidence type="ECO:0000256" key="10">
    <source>
        <dbReference type="ARBA" id="ARBA00022840"/>
    </source>
</evidence>
<evidence type="ECO:0000256" key="6">
    <source>
        <dbReference type="ARBA" id="ARBA00022563"/>
    </source>
</evidence>
<keyword evidence="9" id="KW-0547">Nucleotide-binding</keyword>
<comment type="similarity">
    <text evidence="4 14">Belongs to the AdoMet synthase family.</text>
</comment>
<comment type="pathway">
    <text evidence="3">Amino-acid biosynthesis; S-adenosyl-L-methionine biosynthesis; S-adenosyl-L-methionine from L-methionine: step 1/1.</text>
</comment>
<dbReference type="GO" id="GO:0006556">
    <property type="term" value="P:S-adenosylmethionine biosynthetic process"/>
    <property type="evidence" value="ECO:0007669"/>
    <property type="project" value="UniProtKB-UniRule"/>
</dbReference>
<evidence type="ECO:0000313" key="18">
    <source>
        <dbReference type="EMBL" id="AAS39327.1"/>
    </source>
</evidence>
<evidence type="ECO:0000256" key="4">
    <source>
        <dbReference type="ARBA" id="ARBA00009685"/>
    </source>
</evidence>
<comment type="cofactor">
    <cofactor evidence="2">
        <name>K(+)</name>
        <dbReference type="ChEBI" id="CHEBI:29103"/>
    </cofactor>
</comment>
<evidence type="ECO:0000259" key="16">
    <source>
        <dbReference type="Pfam" id="PF02772"/>
    </source>
</evidence>
<gene>
    <name evidence="18" type="primary">metK</name>
    <name evidence="18" type="ordered locus">BCE_0391</name>
</gene>
<evidence type="ECO:0000256" key="1">
    <source>
        <dbReference type="ARBA" id="ARBA00001946"/>
    </source>
</evidence>
<feature type="domain" description="S-adenosylmethionine synthetase C-terminal" evidence="17">
    <location>
        <begin position="279"/>
        <end position="415"/>
    </location>
</feature>
<dbReference type="Pfam" id="PF02772">
    <property type="entry name" value="S-AdoMet_synt_M"/>
    <property type="match status" value="1"/>
</dbReference>
<dbReference type="InterPro" id="IPR022628">
    <property type="entry name" value="S-AdoMet_synt_N"/>
</dbReference>
<evidence type="ECO:0000256" key="8">
    <source>
        <dbReference type="ARBA" id="ARBA00022723"/>
    </source>
</evidence>
<sequence length="435" mass="48395">MDGDISNRSRELCYRVFWFKPTGRRDGTTAICPQRKIKIRRYDVMSKRYLTAESVCAGHPDKLCDIIADSILEACLRKDRASRVACEVIATKGKIIVAGEISCSGKIDIRCIVRNVLKEIGYNPLKFLIYVYIHSQSVDIAAGVNTALEVRNGINEQYGSIGAGDQGTMYGYATKETREMLPLPLVLSHRIVKRLDDCRKGKLIKGILPDGKAQVTVEYEADTPVRIKTIVISVQHDKNKTQEELKADILNNVLWQCFEDFPFDDETEILINPSGQFVLGGPAADTGLTGRKIMVDTYGGLASHGGGALCGKDPTKVDRSGAYMARYIAKHIFWCGYAKKCEVSISYAIGKANPVAFTVNTLGTGTISDEILTLAAQETFNLRPAAIIEKLRLRNVIYSDTAAYGHFNSCLFPWEDVNKYSEFRKAVEKYVDRED</sequence>
<dbReference type="GO" id="GO:0004478">
    <property type="term" value="F:methionine adenosyltransferase activity"/>
    <property type="evidence" value="ECO:0007669"/>
    <property type="project" value="UniProtKB-UniRule"/>
</dbReference>
<dbReference type="Pfam" id="PF00438">
    <property type="entry name" value="S-AdoMet_synt_N"/>
    <property type="match status" value="1"/>
</dbReference>
<dbReference type="GO" id="GO:0006730">
    <property type="term" value="P:one-carbon metabolic process"/>
    <property type="evidence" value="ECO:0007669"/>
    <property type="project" value="UniProtKB-KW"/>
</dbReference>
<dbReference type="InterPro" id="IPR022630">
    <property type="entry name" value="S-AdoMet_synt_C"/>
</dbReference>
<dbReference type="PIRSF" id="PIRSF000497">
    <property type="entry name" value="MAT"/>
    <property type="match status" value="1"/>
</dbReference>
<evidence type="ECO:0000256" key="14">
    <source>
        <dbReference type="RuleBase" id="RU004462"/>
    </source>
</evidence>
<keyword evidence="8" id="KW-0479">Metal-binding</keyword>
<dbReference type="InterPro" id="IPR022629">
    <property type="entry name" value="S-AdoMet_synt_central"/>
</dbReference>
<dbReference type="HOGENOM" id="CLU_041802_1_1_9"/>
<evidence type="ECO:0000256" key="11">
    <source>
        <dbReference type="ARBA" id="ARBA00022842"/>
    </source>
</evidence>
<dbReference type="GO" id="GO:0005524">
    <property type="term" value="F:ATP binding"/>
    <property type="evidence" value="ECO:0007669"/>
    <property type="project" value="UniProtKB-KW"/>
</dbReference>
<dbReference type="InterPro" id="IPR022636">
    <property type="entry name" value="S-AdoMet_synthetase_sfam"/>
</dbReference>
<evidence type="ECO:0000256" key="2">
    <source>
        <dbReference type="ARBA" id="ARBA00001958"/>
    </source>
</evidence>
<reference evidence="18 19" key="1">
    <citation type="journal article" date="2004" name="Nucleic Acids Res.">
        <title>The genome sequence of Bacillus cereus ATCC 10987 reveals metabolic adaptations and a large plasmid related to Bacillus anthracis pXO1.</title>
        <authorList>
            <person name="Rasko D.A."/>
            <person name="Ravel J."/>
            <person name="Okstad O.A."/>
            <person name="Helgason E."/>
            <person name="Cer R.Z."/>
            <person name="Jiang L."/>
            <person name="Shores K.A."/>
            <person name="Fouts D.E."/>
            <person name="Tourasse N.J."/>
            <person name="Angiuoli S.V."/>
            <person name="Kolonay J."/>
            <person name="Nelson W.C."/>
            <person name="Kolsto A.-B."/>
            <person name="Fraser C.M."/>
            <person name="Read T.D."/>
        </authorList>
    </citation>
    <scope>NUCLEOTIDE SEQUENCE [LARGE SCALE GENOMIC DNA]</scope>
    <source>
        <strain evidence="19">ATCC 10987 / NRS 248</strain>
    </source>
</reference>
<evidence type="ECO:0000256" key="13">
    <source>
        <dbReference type="NCBIfam" id="TIGR01034"/>
    </source>
</evidence>
<dbReference type="GO" id="GO:0046872">
    <property type="term" value="F:metal ion binding"/>
    <property type="evidence" value="ECO:0007669"/>
    <property type="project" value="UniProtKB-KW"/>
</dbReference>
<feature type="domain" description="S-adenosylmethionine synthetase central" evidence="16">
    <location>
        <begin position="161"/>
        <end position="277"/>
    </location>
</feature>
<dbReference type="CDD" id="cd18079">
    <property type="entry name" value="S-AdoMet_synt"/>
    <property type="match status" value="1"/>
</dbReference>
<accession>Q73EG7</accession>
<evidence type="ECO:0000256" key="5">
    <source>
        <dbReference type="ARBA" id="ARBA00012828"/>
    </source>
</evidence>
<dbReference type="NCBIfam" id="TIGR01034">
    <property type="entry name" value="metK"/>
    <property type="match status" value="1"/>
</dbReference>
<keyword evidence="10" id="KW-0067">ATP-binding</keyword>
<dbReference type="SUPFAM" id="SSF55973">
    <property type="entry name" value="S-adenosylmethionine synthetase"/>
    <property type="match status" value="3"/>
</dbReference>
<evidence type="ECO:0000256" key="12">
    <source>
        <dbReference type="ARBA" id="ARBA00022958"/>
    </source>
</evidence>
<evidence type="ECO:0000313" key="19">
    <source>
        <dbReference type="Proteomes" id="UP000002527"/>
    </source>
</evidence>
<keyword evidence="7 18" id="KW-0808">Transferase</keyword>
<evidence type="ECO:0000259" key="17">
    <source>
        <dbReference type="Pfam" id="PF02773"/>
    </source>
</evidence>
<dbReference type="FunFam" id="3.30.300.10:FF:000003">
    <property type="entry name" value="S-adenosylmethionine synthase"/>
    <property type="match status" value="1"/>
</dbReference>
<evidence type="ECO:0000256" key="7">
    <source>
        <dbReference type="ARBA" id="ARBA00022679"/>
    </source>
</evidence>
<organism evidence="18 19">
    <name type="scientific">Bacillus cereus (strain ATCC 10987 / NRS 248)</name>
    <dbReference type="NCBI Taxonomy" id="222523"/>
    <lineage>
        <taxon>Bacteria</taxon>
        <taxon>Bacillati</taxon>
        <taxon>Bacillota</taxon>
        <taxon>Bacilli</taxon>
        <taxon>Bacillales</taxon>
        <taxon>Bacillaceae</taxon>
        <taxon>Bacillus</taxon>
        <taxon>Bacillus cereus group</taxon>
    </lineage>
</organism>
<dbReference type="InterPro" id="IPR002133">
    <property type="entry name" value="S-AdoMet_synthetase"/>
</dbReference>
<comment type="cofactor">
    <cofactor evidence="1">
        <name>Mg(2+)</name>
        <dbReference type="ChEBI" id="CHEBI:18420"/>
    </cofactor>
</comment>
<keyword evidence="6" id="KW-0554">One-carbon metabolism</keyword>
<proteinExistence type="inferred from homology"/>
<dbReference type="Gene3D" id="3.30.300.10">
    <property type="match status" value="3"/>
</dbReference>
<dbReference type="UniPathway" id="UPA00315">
    <property type="reaction ID" value="UER00080"/>
</dbReference>
<keyword evidence="11" id="KW-0460">Magnesium</keyword>
<dbReference type="EC" id="2.5.1.6" evidence="5 13"/>
<evidence type="ECO:0000256" key="3">
    <source>
        <dbReference type="ARBA" id="ARBA00005224"/>
    </source>
</evidence>
<dbReference type="Proteomes" id="UP000002527">
    <property type="component" value="Chromosome"/>
</dbReference>
<dbReference type="Pfam" id="PF02773">
    <property type="entry name" value="S-AdoMet_synt_C"/>
    <property type="match status" value="1"/>
</dbReference>
<protein>
    <recommendedName>
        <fullName evidence="5 13">Methionine adenosyltransferase</fullName>
        <ecNumber evidence="5 13">2.5.1.6</ecNumber>
    </recommendedName>
</protein>
<evidence type="ECO:0000256" key="9">
    <source>
        <dbReference type="ARBA" id="ARBA00022741"/>
    </source>
</evidence>